<dbReference type="EMBL" id="BJLQ01000018">
    <property type="protein sequence ID" value="GEA84652.1"/>
    <property type="molecule type" value="Genomic_DNA"/>
</dbReference>
<feature type="transmembrane region" description="Helical" evidence="2">
    <location>
        <begin position="246"/>
        <end position="266"/>
    </location>
</feature>
<name>A0A4Y3KKW5_9CELL</name>
<gene>
    <name evidence="3" type="ORF">CGE01nite_19030</name>
</gene>
<dbReference type="AlphaFoldDB" id="A0A4Y3KKW5"/>
<feature type="transmembrane region" description="Helical" evidence="2">
    <location>
        <begin position="185"/>
        <end position="212"/>
    </location>
</feature>
<feature type="transmembrane region" description="Helical" evidence="2">
    <location>
        <begin position="389"/>
        <end position="413"/>
    </location>
</feature>
<keyword evidence="2" id="KW-0472">Membrane</keyword>
<comment type="caution">
    <text evidence="3">The sequence shown here is derived from an EMBL/GenBank/DDBJ whole genome shotgun (WGS) entry which is preliminary data.</text>
</comment>
<feature type="transmembrane region" description="Helical" evidence="2">
    <location>
        <begin position="272"/>
        <end position="293"/>
    </location>
</feature>
<dbReference type="RefSeq" id="WP_141370531.1">
    <property type="nucleotide sequence ID" value="NZ_BJLQ01000018.1"/>
</dbReference>
<keyword evidence="4" id="KW-1185">Reference proteome</keyword>
<keyword evidence="2" id="KW-0812">Transmembrane</keyword>
<dbReference type="Proteomes" id="UP000320461">
    <property type="component" value="Unassembled WGS sequence"/>
</dbReference>
<feature type="region of interest" description="Disordered" evidence="1">
    <location>
        <begin position="1"/>
        <end position="28"/>
    </location>
</feature>
<evidence type="ECO:0000256" key="2">
    <source>
        <dbReference type="SAM" id="Phobius"/>
    </source>
</evidence>
<feature type="transmembrane region" description="Helical" evidence="2">
    <location>
        <begin position="146"/>
        <end position="165"/>
    </location>
</feature>
<evidence type="ECO:0000313" key="3">
    <source>
        <dbReference type="EMBL" id="GEA84652.1"/>
    </source>
</evidence>
<feature type="compositionally biased region" description="Pro residues" evidence="1">
    <location>
        <begin position="12"/>
        <end position="26"/>
    </location>
</feature>
<keyword evidence="2" id="KW-1133">Transmembrane helix</keyword>
<evidence type="ECO:0008006" key="5">
    <source>
        <dbReference type="Google" id="ProtNLM"/>
    </source>
</evidence>
<dbReference type="OrthoDB" id="4515621at2"/>
<reference evidence="3 4" key="1">
    <citation type="submission" date="2019-06" db="EMBL/GenBank/DDBJ databases">
        <title>Whole genome shotgun sequence of Cellulomonas gelida NBRC 3748.</title>
        <authorList>
            <person name="Hosoyama A."/>
            <person name="Uohara A."/>
            <person name="Ohji S."/>
            <person name="Ichikawa N."/>
        </authorList>
    </citation>
    <scope>NUCLEOTIDE SEQUENCE [LARGE SCALE GENOMIC DNA]</scope>
    <source>
        <strain evidence="3 4">NBRC 3748</strain>
    </source>
</reference>
<organism evidence="3 4">
    <name type="scientific">Cellulomonas gelida</name>
    <dbReference type="NCBI Taxonomy" id="1712"/>
    <lineage>
        <taxon>Bacteria</taxon>
        <taxon>Bacillati</taxon>
        <taxon>Actinomycetota</taxon>
        <taxon>Actinomycetes</taxon>
        <taxon>Micrococcales</taxon>
        <taxon>Cellulomonadaceae</taxon>
        <taxon>Cellulomonas</taxon>
    </lineage>
</organism>
<proteinExistence type="predicted"/>
<evidence type="ECO:0000256" key="1">
    <source>
        <dbReference type="SAM" id="MobiDB-lite"/>
    </source>
</evidence>
<sequence length="439" mass="46487">MTTLDAGASAAPPTPAAPTPAEPTPAPHVRAGSVLRLHPLTRTTQGDRVVVGRADTGRFVAIPAVGAQALDLLEAGLTVEAVEAAVTPAGSTEPVDVLAFARSLVRLGFVAEVDDERAGAGASPAPTTRGLVVAPRARARWLFSRWGAAFAGLCAAAVVAMLVVVPDVRPDALDVFFLGTPARSLAALTVLTYVLAGLHELAHVMAAAALGVPARLRITRRLYFLTFETNLTGLWALPPRRRVGPLVAGMAFDAVVLAVVLALRVAGVGPDALLAALALVEVSAIVVQFFVFLRSDVYAVMTAVLGCTHLQRTTRLLLRRTVRRLTPDERAALAASPPRDLAVARWYRYVHVAGMAVAAWFFVVLFVPSTWHLLSWMRDSLVSAGPTTWAFYEALVLGVLLLSPRALTAVVALREVVDRRRAARRPPASSAALRVGPSH</sequence>
<accession>A0A4Y3KKW5</accession>
<protein>
    <recommendedName>
        <fullName evidence="5">Peptide zinc metalloprotease protein</fullName>
    </recommendedName>
</protein>
<feature type="transmembrane region" description="Helical" evidence="2">
    <location>
        <begin position="349"/>
        <end position="369"/>
    </location>
</feature>
<evidence type="ECO:0000313" key="4">
    <source>
        <dbReference type="Proteomes" id="UP000320461"/>
    </source>
</evidence>
<feature type="compositionally biased region" description="Low complexity" evidence="1">
    <location>
        <begin position="1"/>
        <end position="11"/>
    </location>
</feature>